<proteinExistence type="predicted"/>
<dbReference type="AlphaFoldDB" id="X1DKR5"/>
<dbReference type="EMBL" id="BART01032244">
    <property type="protein sequence ID" value="GAH08885.1"/>
    <property type="molecule type" value="Genomic_DNA"/>
</dbReference>
<reference evidence="2" key="1">
    <citation type="journal article" date="2014" name="Front. Microbiol.">
        <title>High frequency of phylogenetically diverse reductive dehalogenase-homologous genes in deep subseafloor sedimentary metagenomes.</title>
        <authorList>
            <person name="Kawai M."/>
            <person name="Futagami T."/>
            <person name="Toyoda A."/>
            <person name="Takaki Y."/>
            <person name="Nishi S."/>
            <person name="Hori S."/>
            <person name="Arai W."/>
            <person name="Tsubouchi T."/>
            <person name="Morono Y."/>
            <person name="Uchiyama I."/>
            <person name="Ito T."/>
            <person name="Fujiyama A."/>
            <person name="Inagaki F."/>
            <person name="Takami H."/>
        </authorList>
    </citation>
    <scope>NUCLEOTIDE SEQUENCE</scope>
    <source>
        <strain evidence="2">Expedition CK06-06</strain>
    </source>
</reference>
<sequence length="39" mass="4403">MTAQRVQFLWSKDKSVAAPEAKQEEAPAQAQVKDEELPF</sequence>
<feature type="compositionally biased region" description="Basic and acidic residues" evidence="1">
    <location>
        <begin position="14"/>
        <end position="25"/>
    </location>
</feature>
<protein>
    <submittedName>
        <fullName evidence="2">Uncharacterized protein</fullName>
    </submittedName>
</protein>
<comment type="caution">
    <text evidence="2">The sequence shown here is derived from an EMBL/GenBank/DDBJ whole genome shotgun (WGS) entry which is preliminary data.</text>
</comment>
<organism evidence="2">
    <name type="scientific">marine sediment metagenome</name>
    <dbReference type="NCBI Taxonomy" id="412755"/>
    <lineage>
        <taxon>unclassified sequences</taxon>
        <taxon>metagenomes</taxon>
        <taxon>ecological metagenomes</taxon>
    </lineage>
</organism>
<feature type="region of interest" description="Disordered" evidence="1">
    <location>
        <begin position="14"/>
        <end position="39"/>
    </location>
</feature>
<evidence type="ECO:0000256" key="1">
    <source>
        <dbReference type="SAM" id="MobiDB-lite"/>
    </source>
</evidence>
<accession>X1DKR5</accession>
<name>X1DKR5_9ZZZZ</name>
<gene>
    <name evidence="2" type="ORF">S01H4_55790</name>
</gene>
<evidence type="ECO:0000313" key="2">
    <source>
        <dbReference type="EMBL" id="GAH08885.1"/>
    </source>
</evidence>